<dbReference type="GO" id="GO:0006611">
    <property type="term" value="P:protein export from nucleus"/>
    <property type="evidence" value="ECO:0007669"/>
    <property type="project" value="TreeGrafter"/>
</dbReference>
<evidence type="ECO:0000313" key="4">
    <source>
        <dbReference type="EMBL" id="KCV72746.1"/>
    </source>
</evidence>
<dbReference type="AlphaFoldDB" id="A0A058ZFL4"/>
<dbReference type="GO" id="GO:0005524">
    <property type="term" value="F:ATP binding"/>
    <property type="evidence" value="ECO:0007669"/>
    <property type="project" value="InterPro"/>
</dbReference>
<dbReference type="EMBL" id="KB932201">
    <property type="protein sequence ID" value="KCV72746.1"/>
    <property type="molecule type" value="Genomic_DNA"/>
</dbReference>
<dbReference type="STRING" id="691883.A0A058ZFL4"/>
<dbReference type="GO" id="GO:0043539">
    <property type="term" value="F:protein serine/threonine kinase activator activity"/>
    <property type="evidence" value="ECO:0007669"/>
    <property type="project" value="InterPro"/>
</dbReference>
<feature type="compositionally biased region" description="Low complexity" evidence="2">
    <location>
        <begin position="125"/>
        <end position="145"/>
    </location>
</feature>
<gene>
    <name evidence="4" type="ORF">H696_00325</name>
</gene>
<evidence type="ECO:0000256" key="1">
    <source>
        <dbReference type="ARBA" id="ARBA00008874"/>
    </source>
</evidence>
<reference evidence="4" key="1">
    <citation type="submission" date="2013-04" db="EMBL/GenBank/DDBJ databases">
        <title>The Genome Sequence of Fonticula alba ATCC 38817.</title>
        <authorList>
            <consortium name="The Broad Institute Genomics Platform"/>
            <person name="Russ C."/>
            <person name="Cuomo C."/>
            <person name="Burger G."/>
            <person name="Gray M.W."/>
            <person name="Holland P.W.H."/>
            <person name="King N."/>
            <person name="Lang F.B.F."/>
            <person name="Roger A.J."/>
            <person name="Ruiz-Trillo I."/>
            <person name="Brown M."/>
            <person name="Walker B."/>
            <person name="Young S."/>
            <person name="Zeng Q."/>
            <person name="Gargeya S."/>
            <person name="Fitzgerald M."/>
            <person name="Haas B."/>
            <person name="Abouelleil A."/>
            <person name="Allen A.W."/>
            <person name="Alvarado L."/>
            <person name="Arachchi H.M."/>
            <person name="Berlin A.M."/>
            <person name="Chapman S.B."/>
            <person name="Gainer-Dewar J."/>
            <person name="Goldberg J."/>
            <person name="Griggs A."/>
            <person name="Gujja S."/>
            <person name="Hansen M."/>
            <person name="Howarth C."/>
            <person name="Imamovic A."/>
            <person name="Ireland A."/>
            <person name="Larimer J."/>
            <person name="McCowan C."/>
            <person name="Murphy C."/>
            <person name="Pearson M."/>
            <person name="Poon T.W."/>
            <person name="Priest M."/>
            <person name="Roberts A."/>
            <person name="Saif S."/>
            <person name="Shea T."/>
            <person name="Sisk P."/>
            <person name="Sykes S."/>
            <person name="Wortman J."/>
            <person name="Nusbaum C."/>
            <person name="Birren B."/>
        </authorList>
    </citation>
    <scope>NUCLEOTIDE SEQUENCE [LARGE SCALE GENOMIC DNA]</scope>
    <source>
        <strain evidence="4">ATCC 38817</strain>
    </source>
</reference>
<dbReference type="Gene3D" id="1.10.510.10">
    <property type="entry name" value="Transferase(Phosphotransferase) domain 1"/>
    <property type="match status" value="1"/>
</dbReference>
<name>A0A058ZFL4_FONAL</name>
<accession>A0A058ZFL4</accession>
<organism evidence="4">
    <name type="scientific">Fonticula alba</name>
    <name type="common">Slime mold</name>
    <dbReference type="NCBI Taxonomy" id="691883"/>
    <lineage>
        <taxon>Eukaryota</taxon>
        <taxon>Rotosphaerida</taxon>
        <taxon>Fonticulaceae</taxon>
        <taxon>Fonticula</taxon>
    </lineage>
</organism>
<feature type="region of interest" description="Disordered" evidence="2">
    <location>
        <begin position="125"/>
        <end position="155"/>
    </location>
</feature>
<keyword evidence="4" id="KW-0808">Transferase</keyword>
<dbReference type="PANTHER" id="PTHR48014">
    <property type="entry name" value="SERINE/THREONINE-PROTEIN KINASE FRAY2"/>
    <property type="match status" value="1"/>
</dbReference>
<dbReference type="PROSITE" id="PS50011">
    <property type="entry name" value="PROTEIN_KINASE_DOM"/>
    <property type="match status" value="1"/>
</dbReference>
<dbReference type="InterPro" id="IPR000719">
    <property type="entry name" value="Prot_kinase_dom"/>
</dbReference>
<protein>
    <submittedName>
        <fullName evidence="4">STE/STE20 protein kinase</fullName>
    </submittedName>
</protein>
<feature type="region of interest" description="Disordered" evidence="2">
    <location>
        <begin position="1"/>
        <end position="62"/>
    </location>
</feature>
<proteinExistence type="inferred from homology"/>
<feature type="domain" description="Protein kinase" evidence="3">
    <location>
        <begin position="97"/>
        <end position="508"/>
    </location>
</feature>
<keyword evidence="5" id="KW-1185">Reference proteome</keyword>
<dbReference type="OrthoDB" id="248923at2759"/>
<dbReference type="eggNOG" id="KOG0582">
    <property type="taxonomic scope" value="Eukaryota"/>
</dbReference>
<dbReference type="InterPro" id="IPR011009">
    <property type="entry name" value="Kinase-like_dom_sf"/>
</dbReference>
<dbReference type="GO" id="GO:0004672">
    <property type="term" value="F:protein kinase activity"/>
    <property type="evidence" value="ECO:0007669"/>
    <property type="project" value="InterPro"/>
</dbReference>
<dbReference type="PANTHER" id="PTHR48014:SF21">
    <property type="entry name" value="SERINE_THREONINE-PROTEIN KINASE FRAY2"/>
    <property type="match status" value="1"/>
</dbReference>
<dbReference type="Proteomes" id="UP000030693">
    <property type="component" value="Unassembled WGS sequence"/>
</dbReference>
<evidence type="ECO:0000313" key="5">
    <source>
        <dbReference type="Proteomes" id="UP000030693"/>
    </source>
</evidence>
<evidence type="ECO:0000256" key="2">
    <source>
        <dbReference type="SAM" id="MobiDB-lite"/>
    </source>
</evidence>
<sequence>MSSATPGNAPPLQRKRSLADIFRRKPFRRRGSSQSAYGYHEQGSTDPAPSRPPPPIPNHLLRQDPMSLSVSSLSDIHTAGLPAHLRPPYCSSLADYDIHLTPIGHGSSGRVVVYLALQNLISSHSVPSSQSTSAHELSQPSASSSGHHHSPSPHSLHTASRFFALKCIRVSFERLEATMRGICLWRQMILSHPHILPILATFTADPLPNEDGDGEADSLGADAVSSGNLSAGDALPPVVWDFEEGDPVPDAGEALEDRDICVWLLMPLMSGGSVSGLISQAAAAATTATSAPEARDSDNDDAPGPGHMPGSGLNDFQFVVCLLRPVLRAMVYLHSHGLVHNDIRAEHILVDPDGQVRLTGLSNMSLFSQRPEYFCSLARQAAEGQCSAQMWDPAVAASGAISPEAHTFIGEPDWMAPELLAQDSTYGPAVDIYAFGITCLEMIYGCTPYSDWPQMKIFIDKLDRPFPPLPRTVKEGFPPAFYRLIVACLSRNPKDRPTALQILSHEIFTTPPPVVRPLVPPPFLPGSVTHPDQDPLGYANALYVSRYLEGNSEHSSEEGGASDSDTFYS</sequence>
<keyword evidence="4" id="KW-0418">Kinase</keyword>
<feature type="region of interest" description="Disordered" evidence="2">
    <location>
        <begin position="287"/>
        <end position="309"/>
    </location>
</feature>
<evidence type="ECO:0000259" key="3">
    <source>
        <dbReference type="PROSITE" id="PS50011"/>
    </source>
</evidence>
<dbReference type="RefSeq" id="XP_009492447.1">
    <property type="nucleotide sequence ID" value="XM_009494172.1"/>
</dbReference>
<dbReference type="Pfam" id="PF00069">
    <property type="entry name" value="Pkinase"/>
    <property type="match status" value="1"/>
</dbReference>
<dbReference type="GO" id="GO:1902554">
    <property type="term" value="C:serine/threonine protein kinase complex"/>
    <property type="evidence" value="ECO:0007669"/>
    <property type="project" value="TreeGrafter"/>
</dbReference>
<comment type="similarity">
    <text evidence="1">Belongs to the protein kinase superfamily. STE Ser/Thr protein kinase family. STE20 subfamily.</text>
</comment>
<dbReference type="GeneID" id="20525050"/>
<dbReference type="InterPro" id="IPR047173">
    <property type="entry name" value="STRAD_A/B-like"/>
</dbReference>
<dbReference type="SUPFAM" id="SSF56112">
    <property type="entry name" value="Protein kinase-like (PK-like)"/>
    <property type="match status" value="1"/>
</dbReference>